<evidence type="ECO:0000259" key="2">
    <source>
        <dbReference type="Pfam" id="PF06110"/>
    </source>
</evidence>
<dbReference type="PANTHER" id="PTHR12452:SF0">
    <property type="entry name" value="THIOREDOXIN DOMAIN-CONTAINING PROTEIN 17"/>
    <property type="match status" value="1"/>
</dbReference>
<dbReference type="Proteomes" id="UP000325579">
    <property type="component" value="Unassembled WGS sequence"/>
</dbReference>
<feature type="domain" description="Thioredoxin" evidence="2">
    <location>
        <begin position="19"/>
        <end position="111"/>
    </location>
</feature>
<dbReference type="PANTHER" id="PTHR12452">
    <property type="entry name" value="42-9-9 PROTEIN-RELATED"/>
    <property type="match status" value="1"/>
</dbReference>
<comment type="similarity">
    <text evidence="1">Belongs to the thioredoxin family.</text>
</comment>
<dbReference type="InterPro" id="IPR010357">
    <property type="entry name" value="TXNDC17_dom"/>
</dbReference>
<protein>
    <recommendedName>
        <fullName evidence="2">Thioredoxin domain-containing protein</fullName>
    </recommendedName>
</protein>
<dbReference type="Gene3D" id="3.40.30.10">
    <property type="entry name" value="Glutaredoxin"/>
    <property type="match status" value="1"/>
</dbReference>
<accession>A0A5N7DRH2</accession>
<keyword evidence="4" id="KW-1185">Reference proteome</keyword>
<organism evidence="3 4">
    <name type="scientific">Aspergillus pseudonomiae</name>
    <dbReference type="NCBI Taxonomy" id="1506151"/>
    <lineage>
        <taxon>Eukaryota</taxon>
        <taxon>Fungi</taxon>
        <taxon>Dikarya</taxon>
        <taxon>Ascomycota</taxon>
        <taxon>Pezizomycotina</taxon>
        <taxon>Eurotiomycetes</taxon>
        <taxon>Eurotiomycetidae</taxon>
        <taxon>Eurotiales</taxon>
        <taxon>Aspergillaceae</taxon>
        <taxon>Aspergillus</taxon>
        <taxon>Aspergillus subgen. Circumdati</taxon>
    </lineage>
</organism>
<sequence>MPLITDFPLPTSPKHLELPEGTDAKAFIVFVTSDDPVTGQSWCPDVRAAWPVLEATFSGPNTPALRVVEVGQKPEWKDLQNIYRTNWKIPCIPALVRYERVNGETIETGKLVEGEILDKEKLGKLIGATL</sequence>
<gene>
    <name evidence="3" type="ORF">BDV37DRAFT_278629</name>
</gene>
<dbReference type="GO" id="GO:0047134">
    <property type="term" value="F:protein-disulfide reductase [NAD(P)H] activity"/>
    <property type="evidence" value="ECO:0007669"/>
    <property type="project" value="InterPro"/>
</dbReference>
<dbReference type="OrthoDB" id="78947at2759"/>
<dbReference type="GeneID" id="43670794"/>
<dbReference type="EMBL" id="ML736742">
    <property type="protein sequence ID" value="KAE8408619.1"/>
    <property type="molecule type" value="Genomic_DNA"/>
</dbReference>
<dbReference type="SUPFAM" id="SSF52833">
    <property type="entry name" value="Thioredoxin-like"/>
    <property type="match status" value="1"/>
</dbReference>
<dbReference type="AlphaFoldDB" id="A0A5N6IA62"/>
<accession>A0A5N6IA62</accession>
<dbReference type="GO" id="GO:0005829">
    <property type="term" value="C:cytosol"/>
    <property type="evidence" value="ECO:0007669"/>
    <property type="project" value="TreeGrafter"/>
</dbReference>
<evidence type="ECO:0000313" key="4">
    <source>
        <dbReference type="Proteomes" id="UP000325579"/>
    </source>
</evidence>
<evidence type="ECO:0000313" key="3">
    <source>
        <dbReference type="EMBL" id="KAE8408619.1"/>
    </source>
</evidence>
<dbReference type="InterPro" id="IPR036249">
    <property type="entry name" value="Thioredoxin-like_sf"/>
</dbReference>
<dbReference type="InterPro" id="IPR045108">
    <property type="entry name" value="TXNDC17-like"/>
</dbReference>
<proteinExistence type="inferred from homology"/>
<dbReference type="Pfam" id="PF06110">
    <property type="entry name" value="TXD17-like_Trx"/>
    <property type="match status" value="1"/>
</dbReference>
<dbReference type="RefSeq" id="XP_031945938.1">
    <property type="nucleotide sequence ID" value="XM_032086103.1"/>
</dbReference>
<reference evidence="3 4" key="1">
    <citation type="submission" date="2019-04" db="EMBL/GenBank/DDBJ databases">
        <authorList>
            <consortium name="DOE Joint Genome Institute"/>
            <person name="Mondo S."/>
            <person name="Kjaerbolling I."/>
            <person name="Vesth T."/>
            <person name="Frisvad J.C."/>
            <person name="Nybo J.L."/>
            <person name="Theobald S."/>
            <person name="Kildgaard S."/>
            <person name="Isbrandt T."/>
            <person name="Kuo A."/>
            <person name="Sato A."/>
            <person name="Lyhne E.K."/>
            <person name="Kogle M.E."/>
            <person name="Wiebenga A."/>
            <person name="Kun R.S."/>
            <person name="Lubbers R.J."/>
            <person name="Makela M.R."/>
            <person name="Barry K."/>
            <person name="Chovatia M."/>
            <person name="Clum A."/>
            <person name="Daum C."/>
            <person name="Haridas S."/>
            <person name="He G."/>
            <person name="LaButti K."/>
            <person name="Lipzen A."/>
            <person name="Riley R."/>
            <person name="Salamov A."/>
            <person name="Simmons B.A."/>
            <person name="Magnuson J.K."/>
            <person name="Henrissat B."/>
            <person name="Mortensen U.H."/>
            <person name="Larsen T.O."/>
            <person name="Devries R.P."/>
            <person name="Grigoriev I.V."/>
            <person name="Machida M."/>
            <person name="Baker S.E."/>
            <person name="Andersen M.R."/>
            <person name="Cantor M.N."/>
            <person name="Hua S.X."/>
        </authorList>
    </citation>
    <scope>NUCLEOTIDE SEQUENCE [LARGE SCALE GENOMIC DNA]</scope>
    <source>
        <strain evidence="3 4">CBS 119388</strain>
    </source>
</reference>
<name>A0A5N6IA62_9EURO</name>
<evidence type="ECO:0000256" key="1">
    <source>
        <dbReference type="ARBA" id="ARBA00008987"/>
    </source>
</evidence>